<reference evidence="1" key="1">
    <citation type="submission" date="2020-05" db="EMBL/GenBank/DDBJ databases">
        <authorList>
            <person name="Chiriac C."/>
            <person name="Salcher M."/>
            <person name="Ghai R."/>
            <person name="Kavagutti S V."/>
        </authorList>
    </citation>
    <scope>NUCLEOTIDE SEQUENCE</scope>
</reference>
<dbReference type="CDD" id="cd23763">
    <property type="entry name" value="ASKHA_ATPase_ROK"/>
    <property type="match status" value="1"/>
</dbReference>
<dbReference type="SUPFAM" id="SSF53067">
    <property type="entry name" value="Actin-like ATPase domain"/>
    <property type="match status" value="1"/>
</dbReference>
<organism evidence="1">
    <name type="scientific">freshwater metagenome</name>
    <dbReference type="NCBI Taxonomy" id="449393"/>
    <lineage>
        <taxon>unclassified sequences</taxon>
        <taxon>metagenomes</taxon>
        <taxon>ecological metagenomes</taxon>
    </lineage>
</organism>
<dbReference type="Gene3D" id="3.30.420.40">
    <property type="match status" value="2"/>
</dbReference>
<proteinExistence type="predicted"/>
<name>A0A6J7E222_9ZZZZ</name>
<dbReference type="InterPro" id="IPR049874">
    <property type="entry name" value="ROK_cs"/>
</dbReference>
<dbReference type="InterPro" id="IPR000600">
    <property type="entry name" value="ROK"/>
</dbReference>
<protein>
    <submittedName>
        <fullName evidence="1">Unannotated protein</fullName>
    </submittedName>
</protein>
<dbReference type="PANTHER" id="PTHR18964">
    <property type="entry name" value="ROK (REPRESSOR, ORF, KINASE) FAMILY"/>
    <property type="match status" value="1"/>
</dbReference>
<dbReference type="PANTHER" id="PTHR18964:SF169">
    <property type="entry name" value="N-ACETYLMANNOSAMINE KINASE"/>
    <property type="match status" value="1"/>
</dbReference>
<accession>A0A6J7E222</accession>
<dbReference type="EMBL" id="CAFBLN010000048">
    <property type="protein sequence ID" value="CAB4875140.1"/>
    <property type="molecule type" value="Genomic_DNA"/>
</dbReference>
<evidence type="ECO:0000313" key="1">
    <source>
        <dbReference type="EMBL" id="CAB4875140.1"/>
    </source>
</evidence>
<dbReference type="Pfam" id="PF00480">
    <property type="entry name" value="ROK"/>
    <property type="match status" value="1"/>
</dbReference>
<dbReference type="PROSITE" id="PS01125">
    <property type="entry name" value="ROK"/>
    <property type="match status" value="1"/>
</dbReference>
<gene>
    <name evidence="1" type="ORF">UFOPK3381_01036</name>
</gene>
<dbReference type="AlphaFoldDB" id="A0A6J7E222"/>
<dbReference type="InterPro" id="IPR043129">
    <property type="entry name" value="ATPase_NBD"/>
</dbReference>
<sequence>MKANECIAIDIGGTKVEIARITPAGEITQRLRLETTDLRGHLFDEIAASLRGLDMTPGTPIGVGCGGPMERGGTTVSPLNIPEWRNFPLQQALAEIAGSPVAIDNDAKALALAEGRYGGAQGSANYVSMVVSTGIGGGIILDGHLLDGTFGNAGHIGHLVVEPGGRLCACGVRGCLEAEASGTAIRALIGGDPKSANEEIRRRTGVMVGRAVASVASLLDVTQFFVAGSVALGFGTPFFEAANETAASLVGLSFARAVSVEPSTLGSDGPILGAACVAWRSVGV</sequence>